<evidence type="ECO:0000256" key="1">
    <source>
        <dbReference type="ARBA" id="ARBA00005445"/>
    </source>
</evidence>
<feature type="domain" description="DUF4082" evidence="5">
    <location>
        <begin position="546"/>
        <end position="691"/>
    </location>
</feature>
<dbReference type="InterPro" id="IPR025141">
    <property type="entry name" value="DUF4082"/>
</dbReference>
<dbReference type="Gene3D" id="2.60.40.10">
    <property type="entry name" value="Immunoglobulins"/>
    <property type="match status" value="1"/>
</dbReference>
<evidence type="ECO:0000256" key="2">
    <source>
        <dbReference type="ARBA" id="ARBA00022729"/>
    </source>
</evidence>
<gene>
    <name evidence="7" type="ORF">AB0I59_05655</name>
</gene>
<evidence type="ECO:0000259" key="6">
    <source>
        <dbReference type="Pfam" id="PF16640"/>
    </source>
</evidence>
<evidence type="ECO:0000256" key="3">
    <source>
        <dbReference type="SAM" id="MobiDB-lite"/>
    </source>
</evidence>
<proteinExistence type="inferred from homology"/>
<dbReference type="Pfam" id="PF16640">
    <property type="entry name" value="Big_3_5"/>
    <property type="match status" value="1"/>
</dbReference>
<evidence type="ECO:0000256" key="4">
    <source>
        <dbReference type="SAM" id="Phobius"/>
    </source>
</evidence>
<protein>
    <submittedName>
        <fullName evidence="7">DUF4082 domain-containing protein</fullName>
    </submittedName>
</protein>
<dbReference type="EMBL" id="JBFALK010000002">
    <property type="protein sequence ID" value="MEV0968099.1"/>
    <property type="molecule type" value="Genomic_DNA"/>
</dbReference>
<evidence type="ECO:0000259" key="5">
    <source>
        <dbReference type="Pfam" id="PF13313"/>
    </source>
</evidence>
<feature type="transmembrane region" description="Helical" evidence="4">
    <location>
        <begin position="39"/>
        <end position="57"/>
    </location>
</feature>
<comment type="caution">
    <text evidence="7">The sequence shown here is derived from an EMBL/GenBank/DDBJ whole genome shotgun (WGS) entry which is preliminary data.</text>
</comment>
<reference evidence="7 8" key="1">
    <citation type="submission" date="2024-06" db="EMBL/GenBank/DDBJ databases">
        <title>The Natural Products Discovery Center: Release of the First 8490 Sequenced Strains for Exploring Actinobacteria Biosynthetic Diversity.</title>
        <authorList>
            <person name="Kalkreuter E."/>
            <person name="Kautsar S.A."/>
            <person name="Yang D."/>
            <person name="Bader C.D."/>
            <person name="Teijaro C.N."/>
            <person name="Fluegel L."/>
            <person name="Davis C.M."/>
            <person name="Simpson J.R."/>
            <person name="Lauterbach L."/>
            <person name="Steele A.D."/>
            <person name="Gui C."/>
            <person name="Meng S."/>
            <person name="Li G."/>
            <person name="Viehrig K."/>
            <person name="Ye F."/>
            <person name="Su P."/>
            <person name="Kiefer A.F."/>
            <person name="Nichols A."/>
            <person name="Cepeda A.J."/>
            <person name="Yan W."/>
            <person name="Fan B."/>
            <person name="Jiang Y."/>
            <person name="Adhikari A."/>
            <person name="Zheng C.-J."/>
            <person name="Schuster L."/>
            <person name="Cowan T.M."/>
            <person name="Smanski M.J."/>
            <person name="Chevrette M.G."/>
            <person name="De Carvalho L.P.S."/>
            <person name="Shen B."/>
        </authorList>
    </citation>
    <scope>NUCLEOTIDE SEQUENCE [LARGE SCALE GENOMIC DNA]</scope>
    <source>
        <strain evidence="7 8">NPDC050100</strain>
    </source>
</reference>
<comment type="similarity">
    <text evidence="1">Belongs to the ice-binding protein family.</text>
</comment>
<feature type="domain" description="DUF4082" evidence="5">
    <location>
        <begin position="386"/>
        <end position="531"/>
    </location>
</feature>
<dbReference type="RefSeq" id="WP_358130383.1">
    <property type="nucleotide sequence ID" value="NZ_JBFALK010000002.1"/>
</dbReference>
<dbReference type="Proteomes" id="UP001551675">
    <property type="component" value="Unassembled WGS sequence"/>
</dbReference>
<dbReference type="Pfam" id="PF11999">
    <property type="entry name" value="Ice_binding"/>
    <property type="match status" value="1"/>
</dbReference>
<dbReference type="InterPro" id="IPR021884">
    <property type="entry name" value="Ice-bd_prot"/>
</dbReference>
<keyword evidence="4" id="KW-0472">Membrane</keyword>
<keyword evidence="4" id="KW-0812">Transmembrane</keyword>
<evidence type="ECO:0000313" key="7">
    <source>
        <dbReference type="EMBL" id="MEV0968099.1"/>
    </source>
</evidence>
<name>A0ABV3G951_MICGL</name>
<dbReference type="InterPro" id="IPR013783">
    <property type="entry name" value="Ig-like_fold"/>
</dbReference>
<dbReference type="InterPro" id="IPR032109">
    <property type="entry name" value="Big_3_5"/>
</dbReference>
<keyword evidence="2" id="KW-0732">Signal</keyword>
<dbReference type="Pfam" id="PF13313">
    <property type="entry name" value="DUF4082"/>
    <property type="match status" value="2"/>
</dbReference>
<sequence length="698" mass="72501">MSASHRDAPHQTPDAAEPAHHAHARTLIPRAIRARRRPLLAAGIAAVLALGTIVVMSDSAAAVQAPVSIGSASSYAVLGTTLVRNVNQTSLMGNLGVSPSGSIAGFPPGTVTGTIHANDANAASARSDAVAAYNDIAGRTGATNVNAELGGTTKTPGLYTTSGGNFTITGTLTLDAQSDPDAVFIFRGNTLAAANVSNIDLVGGAQANNVFWEFVGDTNFGQNCTFRGNVLTQATATISFGASIFGRVLALAEDVQIQGTNNDLPSTLVIVPNDPPTTTTLTVSQNPSAQGQPVTFTATVNAVSGSIVPAGQVAFKDGTTVLAIVYDQSVGSVTYTTSSLSAGKHSITAVYLGGNTPDNEAIIHFAPSKSSPITQVVTASLWDNSATPAVASVNDPQPVVLGVKFKATTAGAVAGIRFYKGPLNTGTHTASLWTADGQQLATATVTNETSSGWQQMSFPTPVPITPNTTYVASYHTTSGNYSATRSYFASPRNNDPLIGPADGDQGGNGVYTYSATNTFPTNTYQSTNYWVDVVFVSSASLWSNSTTPAVVTQGDPQAVALGVKFKAVVNGTIRGIRFYKGPLNTGTHTASLWTIDGRQLATATSTNETASGWQQVNFSTPVAITANTAYVASYHTTSGNYSITRPYFTSQYSNQSLIAFQDGDQSGNGVYTYSATNTFPTNTYQSSNYWVDVVFDIS</sequence>
<accession>A0ABV3G951</accession>
<evidence type="ECO:0000313" key="8">
    <source>
        <dbReference type="Proteomes" id="UP001551675"/>
    </source>
</evidence>
<keyword evidence="4" id="KW-1133">Transmembrane helix</keyword>
<feature type="domain" description="Bacterial Ig-like" evidence="6">
    <location>
        <begin position="281"/>
        <end position="378"/>
    </location>
</feature>
<feature type="region of interest" description="Disordered" evidence="3">
    <location>
        <begin position="1"/>
        <end position="23"/>
    </location>
</feature>
<keyword evidence="8" id="KW-1185">Reference proteome</keyword>
<organism evidence="7 8">
    <name type="scientific">Microtetraspora glauca</name>
    <dbReference type="NCBI Taxonomy" id="1996"/>
    <lineage>
        <taxon>Bacteria</taxon>
        <taxon>Bacillati</taxon>
        <taxon>Actinomycetota</taxon>
        <taxon>Actinomycetes</taxon>
        <taxon>Streptosporangiales</taxon>
        <taxon>Streptosporangiaceae</taxon>
        <taxon>Microtetraspora</taxon>
    </lineage>
</organism>